<name>A0ABQ3HZN6_9SPHI</name>
<dbReference type="RefSeq" id="WP_189627415.1">
    <property type="nucleotide sequence ID" value="NZ_BNAF01000011.1"/>
</dbReference>
<sequence length="914" mass="102255">MHAYAQMHPSTFQRKGAYAEKIYLQLDADVYTTDQTVWFKAIVLESASHYPSQFSGVLHVELIAPNEQIVNSKRIQLSQGSGHGAFTLQKTYPAGKYLLRAYTEWNHNFGKDFIFSRYIDLFPAVVETKMAPIIDIKMLELEPNSYRLQAKLFPRLIDPAHRKHLSLHLILDGKKDSMLLKESDQGYYLLDKQLPPHTATAIIQMRTHNGIGYTKSLATPTAPIDLQFFPEGGEWLQNIPTKLGFKAVDPAGKGVAVSGTICNNVGDTISSFTSNHLGIGAVYLTANEGHTYHAVLDSTTDRNLVRAPRYALPATRSDGQRLAISRDEQQIRISIQSTEAIRDSLFVQVSCRGNLYYFIKTGSQGKQVSASIPVQSLPEGILLFTLLDRHMRPIAARIYFHERPENRLAIQAATASKHHQKRSETDLAIQVWGSDGLPTQAKLSVMAVASDHIGKKASTRQNILTHFLLQSELRGEVEEPNYYFHGDSAIRAADLDALMLTQGWRNYKYNEPMPTSFSFSPEFMPYIAGEITGVLSKKKQAGVQLSLIGFGSSNIFQVQSTDSLGSFFFQLPDQYCDTLDVLLQTASKAGKNRDYTIHLDKRHALDINYDAFQSMERIDSTIALLARKRQDRSRQEAAYRTANGGILLDEVIVERKQLSKQEQKVLDTYGEADAVISGKDIQEKEQKWSYGLYSVLLFNFPNDIRIERTEDAGGYLVAKVHGSEPTLVVVDGIPVPGHSYDIIPNFPPSEVKSFEIIRFAKNFANLYMQTYPEASPMTIPMTGHVIAIYTHAGQGVYNVRRSPGLLQISVPVYSPSVEFYAPRYTSLSAEEAAKPDFRTLLHWLPDILTDEKGTTSVAYYNGDNTGEMTIIIEAFNAAGEIGYCEYRYMVEDKTNASPTRSLPIVPDDDGQTTD</sequence>
<evidence type="ECO:0000313" key="1">
    <source>
        <dbReference type="EMBL" id="GHE43848.1"/>
    </source>
</evidence>
<reference evidence="2" key="1">
    <citation type="journal article" date="2019" name="Int. J. Syst. Evol. Microbiol.">
        <title>The Global Catalogue of Microorganisms (GCM) 10K type strain sequencing project: providing services to taxonomists for standard genome sequencing and annotation.</title>
        <authorList>
            <consortium name="The Broad Institute Genomics Platform"/>
            <consortium name="The Broad Institute Genome Sequencing Center for Infectious Disease"/>
            <person name="Wu L."/>
            <person name="Ma J."/>
        </authorList>
    </citation>
    <scope>NUCLEOTIDE SEQUENCE [LARGE SCALE GENOMIC DNA]</scope>
    <source>
        <strain evidence="2">CGMCC 1.12966</strain>
    </source>
</reference>
<evidence type="ECO:0000313" key="2">
    <source>
        <dbReference type="Proteomes" id="UP000620550"/>
    </source>
</evidence>
<protein>
    <recommendedName>
        <fullName evidence="3">Macroglobulin domain-containing protein</fullName>
    </recommendedName>
</protein>
<organism evidence="1 2">
    <name type="scientific">Sphingobacterium griseoflavum</name>
    <dbReference type="NCBI Taxonomy" id="1474952"/>
    <lineage>
        <taxon>Bacteria</taxon>
        <taxon>Pseudomonadati</taxon>
        <taxon>Bacteroidota</taxon>
        <taxon>Sphingobacteriia</taxon>
        <taxon>Sphingobacteriales</taxon>
        <taxon>Sphingobacteriaceae</taxon>
        <taxon>Sphingobacterium</taxon>
    </lineage>
</organism>
<proteinExistence type="predicted"/>
<dbReference type="Gene3D" id="2.60.40.1930">
    <property type="match status" value="1"/>
</dbReference>
<evidence type="ECO:0008006" key="3">
    <source>
        <dbReference type="Google" id="ProtNLM"/>
    </source>
</evidence>
<keyword evidence="2" id="KW-1185">Reference proteome</keyword>
<accession>A0ABQ3HZN6</accession>
<dbReference type="EMBL" id="BNAF01000011">
    <property type="protein sequence ID" value="GHE43848.1"/>
    <property type="molecule type" value="Genomic_DNA"/>
</dbReference>
<gene>
    <name evidence="1" type="ORF">GCM10017764_28960</name>
</gene>
<dbReference type="Proteomes" id="UP000620550">
    <property type="component" value="Unassembled WGS sequence"/>
</dbReference>
<comment type="caution">
    <text evidence="1">The sequence shown here is derived from an EMBL/GenBank/DDBJ whole genome shotgun (WGS) entry which is preliminary data.</text>
</comment>